<dbReference type="EMBL" id="CAKXAJ010025638">
    <property type="protein sequence ID" value="CAH2242364.1"/>
    <property type="molecule type" value="Genomic_DNA"/>
</dbReference>
<evidence type="ECO:0000313" key="2">
    <source>
        <dbReference type="Proteomes" id="UP000838756"/>
    </source>
</evidence>
<accession>A0A8S4RVT4</accession>
<dbReference type="Proteomes" id="UP000838756">
    <property type="component" value="Unassembled WGS sequence"/>
</dbReference>
<keyword evidence="2" id="KW-1185">Reference proteome</keyword>
<protein>
    <submittedName>
        <fullName evidence="1">Jg19976 protein</fullName>
    </submittedName>
</protein>
<sequence length="125" mass="14267">MTEIAVKHDRIRIPLRMSSFYELYKRFLKDHGCKWHDVAKLLNVVAEILFDVDGACTKISGKINGRCMIAPVHYSYSWPAHVKSGIVQFHTRSTDPISNRLPIDRIVLALGPNAFAKEKLCYGHE</sequence>
<name>A0A8S4RVT4_9NEOP</name>
<reference evidence="1" key="1">
    <citation type="submission" date="2022-03" db="EMBL/GenBank/DDBJ databases">
        <authorList>
            <person name="Lindestad O."/>
        </authorList>
    </citation>
    <scope>NUCLEOTIDE SEQUENCE</scope>
</reference>
<evidence type="ECO:0000313" key="1">
    <source>
        <dbReference type="EMBL" id="CAH2242364.1"/>
    </source>
</evidence>
<gene>
    <name evidence="1" type="primary">jg19976</name>
    <name evidence="1" type="ORF">PAEG_LOCUS18689</name>
</gene>
<organism evidence="1 2">
    <name type="scientific">Pararge aegeria aegeria</name>
    <dbReference type="NCBI Taxonomy" id="348720"/>
    <lineage>
        <taxon>Eukaryota</taxon>
        <taxon>Metazoa</taxon>
        <taxon>Ecdysozoa</taxon>
        <taxon>Arthropoda</taxon>
        <taxon>Hexapoda</taxon>
        <taxon>Insecta</taxon>
        <taxon>Pterygota</taxon>
        <taxon>Neoptera</taxon>
        <taxon>Endopterygota</taxon>
        <taxon>Lepidoptera</taxon>
        <taxon>Glossata</taxon>
        <taxon>Ditrysia</taxon>
        <taxon>Papilionoidea</taxon>
        <taxon>Nymphalidae</taxon>
        <taxon>Satyrinae</taxon>
        <taxon>Satyrini</taxon>
        <taxon>Parargina</taxon>
        <taxon>Pararge</taxon>
    </lineage>
</organism>
<dbReference type="OrthoDB" id="7316943at2759"/>
<dbReference type="AlphaFoldDB" id="A0A8S4RVT4"/>
<comment type="caution">
    <text evidence="1">The sequence shown here is derived from an EMBL/GenBank/DDBJ whole genome shotgun (WGS) entry which is preliminary data.</text>
</comment>
<proteinExistence type="predicted"/>